<sequence>MVQGAERMIIGIEKGFIKNITRVALMFFWLGIIILVPNNELEKEYVYPVVQDSERIEQIVMTLPQIQFHYAGRFHDSYANPIEFAQFTMRKSAHMVLYGFLGLSFVWVLKGFGVNGLRSWIIAGLLVLAVAVADETHQYFTDGRTGCIEDVIIDVVGYIILAFIVLSLRKFKT</sequence>
<dbReference type="AlphaFoldDB" id="A0A6I6DNB4"/>
<dbReference type="EMBL" id="CP046457">
    <property type="protein sequence ID" value="QGU00458.1"/>
    <property type="molecule type" value="Genomic_DNA"/>
</dbReference>
<dbReference type="PIRSF" id="PIRSF019083">
    <property type="entry name" value="UCP019083_VanZ"/>
    <property type="match status" value="1"/>
</dbReference>
<reference evidence="4" key="1">
    <citation type="journal article" date="2019" name="Microbiology">
        <title>Complete Genome Sequence of an Uncultured Bacterium of the Candidate Phylum Bipolaricaulota.</title>
        <authorList>
            <person name="Kadnikov V.V."/>
            <person name="Mardanov A.V."/>
            <person name="Beletsky A.V."/>
            <person name="Frank Y.A."/>
            <person name="Karnachuk O.V."/>
            <person name="Ravin N.V."/>
        </authorList>
    </citation>
    <scope>NUCLEOTIDE SEQUENCE [LARGE SCALE GENOMIC DNA]</scope>
</reference>
<protein>
    <recommendedName>
        <fullName evidence="2">VanZ-like domain-containing protein</fullName>
    </recommendedName>
</protein>
<feature type="transmembrane region" description="Helical" evidence="1">
    <location>
        <begin position="20"/>
        <end position="37"/>
    </location>
</feature>
<keyword evidence="1" id="KW-0472">Membrane</keyword>
<dbReference type="Proteomes" id="UP000426444">
    <property type="component" value="Chromosome"/>
</dbReference>
<dbReference type="NCBIfam" id="NF037970">
    <property type="entry name" value="vanZ_1"/>
    <property type="match status" value="1"/>
</dbReference>
<feature type="transmembrane region" description="Helical" evidence="1">
    <location>
        <begin position="95"/>
        <end position="113"/>
    </location>
</feature>
<evidence type="ECO:0000259" key="2">
    <source>
        <dbReference type="Pfam" id="PF04892"/>
    </source>
</evidence>
<evidence type="ECO:0000313" key="4">
    <source>
        <dbReference type="Proteomes" id="UP000426444"/>
    </source>
</evidence>
<evidence type="ECO:0000313" key="3">
    <source>
        <dbReference type="EMBL" id="QGU00458.1"/>
    </source>
</evidence>
<dbReference type="InterPro" id="IPR016747">
    <property type="entry name" value="Phosphotransbutyrylase"/>
</dbReference>
<gene>
    <name evidence="3" type="ORF">SYNTR_1864</name>
</gene>
<name>A0A6I6DNB4_9FIRM</name>
<dbReference type="InterPro" id="IPR006976">
    <property type="entry name" value="VanZ-like"/>
</dbReference>
<keyword evidence="1" id="KW-0812">Transmembrane</keyword>
<feature type="transmembrane region" description="Helical" evidence="1">
    <location>
        <begin position="120"/>
        <end position="139"/>
    </location>
</feature>
<dbReference type="KEGG" id="salq:SYNTR_1864"/>
<keyword evidence="1" id="KW-1133">Transmembrane helix</keyword>
<dbReference type="Pfam" id="PF04892">
    <property type="entry name" value="VanZ"/>
    <property type="match status" value="1"/>
</dbReference>
<feature type="transmembrane region" description="Helical" evidence="1">
    <location>
        <begin position="151"/>
        <end position="168"/>
    </location>
</feature>
<accession>A0A6I6DNB4</accession>
<keyword evidence="4" id="KW-1185">Reference proteome</keyword>
<organism evidence="3 4">
    <name type="scientific">Candidatus Syntrophocurvum alkaliphilum</name>
    <dbReference type="NCBI Taxonomy" id="2293317"/>
    <lineage>
        <taxon>Bacteria</taxon>
        <taxon>Bacillati</taxon>
        <taxon>Bacillota</taxon>
        <taxon>Clostridia</taxon>
        <taxon>Eubacteriales</taxon>
        <taxon>Syntrophomonadaceae</taxon>
        <taxon>Candidatus Syntrophocurvum</taxon>
    </lineage>
</organism>
<proteinExistence type="predicted"/>
<feature type="domain" description="VanZ-like" evidence="2">
    <location>
        <begin position="54"/>
        <end position="166"/>
    </location>
</feature>
<evidence type="ECO:0000256" key="1">
    <source>
        <dbReference type="SAM" id="Phobius"/>
    </source>
</evidence>